<protein>
    <submittedName>
        <fullName evidence="2">Cytochrome C oxidase subunit II</fullName>
    </submittedName>
</protein>
<dbReference type="OrthoDB" id="2418411at2"/>
<reference evidence="2 3" key="1">
    <citation type="submission" date="2019-07" db="EMBL/GenBank/DDBJ databases">
        <authorList>
            <person name="Li J."/>
        </authorList>
    </citation>
    <scope>NUCLEOTIDE SEQUENCE [LARGE SCALE GENOMIC DNA]</scope>
    <source>
        <strain evidence="2 3">TKL69</strain>
    </source>
</reference>
<evidence type="ECO:0000313" key="2">
    <source>
        <dbReference type="EMBL" id="QDP39607.1"/>
    </source>
</evidence>
<keyword evidence="1" id="KW-0812">Transmembrane</keyword>
<dbReference type="AlphaFoldDB" id="A0A516KE13"/>
<gene>
    <name evidence="2" type="ORF">FN924_05100</name>
</gene>
<evidence type="ECO:0000256" key="1">
    <source>
        <dbReference type="SAM" id="Phobius"/>
    </source>
</evidence>
<sequence length="41" mass="4637">MGKQKNNSHDYNLKGTLISVFVIGFVIIAMWSSAYAIYISR</sequence>
<name>A0A516KE13_9BACI</name>
<keyword evidence="1" id="KW-1133">Transmembrane helix</keyword>
<organism evidence="2 3">
    <name type="scientific">Radiobacillus deserti</name>
    <dbReference type="NCBI Taxonomy" id="2594883"/>
    <lineage>
        <taxon>Bacteria</taxon>
        <taxon>Bacillati</taxon>
        <taxon>Bacillota</taxon>
        <taxon>Bacilli</taxon>
        <taxon>Bacillales</taxon>
        <taxon>Bacillaceae</taxon>
        <taxon>Radiobacillus</taxon>
    </lineage>
</organism>
<dbReference type="Proteomes" id="UP000315215">
    <property type="component" value="Chromosome"/>
</dbReference>
<dbReference type="EMBL" id="CP041666">
    <property type="protein sequence ID" value="QDP39607.1"/>
    <property type="molecule type" value="Genomic_DNA"/>
</dbReference>
<feature type="transmembrane region" description="Helical" evidence="1">
    <location>
        <begin position="16"/>
        <end position="38"/>
    </location>
</feature>
<dbReference type="KEGG" id="aqt:FN924_05100"/>
<proteinExistence type="predicted"/>
<keyword evidence="3" id="KW-1185">Reference proteome</keyword>
<accession>A0A516KE13</accession>
<dbReference type="RefSeq" id="WP_143892367.1">
    <property type="nucleotide sequence ID" value="NZ_CP041666.1"/>
</dbReference>
<evidence type="ECO:0000313" key="3">
    <source>
        <dbReference type="Proteomes" id="UP000315215"/>
    </source>
</evidence>
<keyword evidence="1" id="KW-0472">Membrane</keyword>